<sequence length="348" mass="39877">MKMANDTLQSMLVTHESALVESTSAIVALIGVVEIAISLLGVLVILKSKELRNIHFLTICILCFNDAVGGVSSVEFEIWQIFNVYFVQRTVEIAYCCQRLFLLHTVQTNDVMLVAVLSIERTVAIFQPSFYRNVSPWKFPVPLLFAAFMFSLSMSLVMVIDGFQQNRSLMLCGSDDCWSSTITSTTFQYYFIVVSVVILLFNGICLIYVSWKARTYRKRNLLNIFRLKYKESVRLMKTFGAIIAVMLILQIFGRLFRIISLSTDNIRVRFSLGNVFRVLNSLSAVSNFFIFLLTSDSFRFTLRNIIWQYLIYITFARGCWNQGFSLRSIIGLKFLLVLLIRSLEVLSV</sequence>
<keyword evidence="2" id="KW-1003">Cell membrane</keyword>
<keyword evidence="8" id="KW-0807">Transducer</keyword>
<keyword evidence="5" id="KW-0297">G-protein coupled receptor</keyword>
<feature type="transmembrane region" description="Helical" evidence="9">
    <location>
        <begin position="272"/>
        <end position="293"/>
    </location>
</feature>
<evidence type="ECO:0000259" key="10">
    <source>
        <dbReference type="PROSITE" id="PS50262"/>
    </source>
</evidence>
<dbReference type="EMBL" id="JYDJ01000189">
    <property type="protein sequence ID" value="KRX40765.1"/>
    <property type="molecule type" value="Genomic_DNA"/>
</dbReference>
<evidence type="ECO:0000256" key="5">
    <source>
        <dbReference type="ARBA" id="ARBA00023040"/>
    </source>
</evidence>
<dbReference type="InterPro" id="IPR017452">
    <property type="entry name" value="GPCR_Rhodpsn_7TM"/>
</dbReference>
<keyword evidence="6 9" id="KW-0472">Membrane</keyword>
<dbReference type="Gene3D" id="1.20.1070.10">
    <property type="entry name" value="Rhodopsin 7-helix transmembrane proteins"/>
    <property type="match status" value="1"/>
</dbReference>
<dbReference type="AlphaFoldDB" id="A0A0V0TP11"/>
<evidence type="ECO:0000256" key="1">
    <source>
        <dbReference type="ARBA" id="ARBA00004651"/>
    </source>
</evidence>
<feature type="transmembrane region" description="Helical" evidence="9">
    <location>
        <begin position="189"/>
        <end position="211"/>
    </location>
</feature>
<evidence type="ECO:0000313" key="12">
    <source>
        <dbReference type="Proteomes" id="UP000055048"/>
    </source>
</evidence>
<evidence type="ECO:0000256" key="2">
    <source>
        <dbReference type="ARBA" id="ARBA00022475"/>
    </source>
</evidence>
<feature type="domain" description="G-protein coupled receptors family 1 profile" evidence="10">
    <location>
        <begin position="37"/>
        <end position="291"/>
    </location>
</feature>
<keyword evidence="3 9" id="KW-0812">Transmembrane</keyword>
<dbReference type="GO" id="GO:0005886">
    <property type="term" value="C:plasma membrane"/>
    <property type="evidence" value="ECO:0007669"/>
    <property type="project" value="UniProtKB-SubCell"/>
</dbReference>
<dbReference type="InterPro" id="IPR050569">
    <property type="entry name" value="TAAR"/>
</dbReference>
<dbReference type="PROSITE" id="PS50262">
    <property type="entry name" value="G_PROTEIN_RECEP_F1_2"/>
    <property type="match status" value="1"/>
</dbReference>
<comment type="subcellular location">
    <subcellularLocation>
        <location evidence="1">Cell membrane</location>
        <topology evidence="1">Multi-pass membrane protein</topology>
    </subcellularLocation>
</comment>
<dbReference type="SUPFAM" id="SSF81321">
    <property type="entry name" value="Family A G protein-coupled receptor-like"/>
    <property type="match status" value="1"/>
</dbReference>
<dbReference type="OrthoDB" id="9975554at2759"/>
<evidence type="ECO:0000256" key="6">
    <source>
        <dbReference type="ARBA" id="ARBA00023136"/>
    </source>
</evidence>
<reference evidence="11 12" key="1">
    <citation type="submission" date="2015-01" db="EMBL/GenBank/DDBJ databases">
        <title>Evolution of Trichinella species and genotypes.</title>
        <authorList>
            <person name="Korhonen P.K."/>
            <person name="Edoardo P."/>
            <person name="Giuseppe L.R."/>
            <person name="Gasser R.B."/>
        </authorList>
    </citation>
    <scope>NUCLEOTIDE SEQUENCE [LARGE SCALE GENOMIC DNA]</scope>
    <source>
        <strain evidence="11">ISS417</strain>
    </source>
</reference>
<evidence type="ECO:0000256" key="8">
    <source>
        <dbReference type="ARBA" id="ARBA00023224"/>
    </source>
</evidence>
<feature type="transmembrane region" description="Helical" evidence="9">
    <location>
        <begin position="232"/>
        <end position="252"/>
    </location>
</feature>
<evidence type="ECO:0000256" key="4">
    <source>
        <dbReference type="ARBA" id="ARBA00022989"/>
    </source>
</evidence>
<dbReference type="PANTHER" id="PTHR24249:SF372">
    <property type="entry name" value="G-PROTEIN COUPLED RECEPTORS FAMILY 1 PROFILE DOMAIN-CONTAINING PROTEIN"/>
    <property type="match status" value="1"/>
</dbReference>
<proteinExistence type="predicted"/>
<comment type="caution">
    <text evidence="11">The sequence shown here is derived from an EMBL/GenBank/DDBJ whole genome shotgun (WGS) entry which is preliminary data.</text>
</comment>
<keyword evidence="12" id="KW-1185">Reference proteome</keyword>
<organism evidence="11 12">
    <name type="scientific">Trichinella murrelli</name>
    <dbReference type="NCBI Taxonomy" id="144512"/>
    <lineage>
        <taxon>Eukaryota</taxon>
        <taxon>Metazoa</taxon>
        <taxon>Ecdysozoa</taxon>
        <taxon>Nematoda</taxon>
        <taxon>Enoplea</taxon>
        <taxon>Dorylaimia</taxon>
        <taxon>Trichinellida</taxon>
        <taxon>Trichinellidae</taxon>
        <taxon>Trichinella</taxon>
    </lineage>
</organism>
<dbReference type="InterPro" id="IPR000276">
    <property type="entry name" value="GPCR_Rhodpsn"/>
</dbReference>
<protein>
    <recommendedName>
        <fullName evidence="10">G-protein coupled receptors family 1 profile domain-containing protein</fullName>
    </recommendedName>
</protein>
<evidence type="ECO:0000256" key="7">
    <source>
        <dbReference type="ARBA" id="ARBA00023170"/>
    </source>
</evidence>
<feature type="transmembrane region" description="Helical" evidence="9">
    <location>
        <begin position="139"/>
        <end position="160"/>
    </location>
</feature>
<accession>A0A0V0TP11</accession>
<keyword evidence="4 9" id="KW-1133">Transmembrane helix</keyword>
<dbReference type="GO" id="GO:0004930">
    <property type="term" value="F:G protein-coupled receptor activity"/>
    <property type="evidence" value="ECO:0007669"/>
    <property type="project" value="UniProtKB-KW"/>
</dbReference>
<name>A0A0V0TP11_9BILA</name>
<evidence type="ECO:0000256" key="9">
    <source>
        <dbReference type="SAM" id="Phobius"/>
    </source>
</evidence>
<evidence type="ECO:0000313" key="11">
    <source>
        <dbReference type="EMBL" id="KRX40765.1"/>
    </source>
</evidence>
<dbReference type="PANTHER" id="PTHR24249">
    <property type="entry name" value="HISTAMINE RECEPTOR-RELATED G-PROTEIN COUPLED RECEPTOR"/>
    <property type="match status" value="1"/>
</dbReference>
<dbReference type="Proteomes" id="UP000055048">
    <property type="component" value="Unassembled WGS sequence"/>
</dbReference>
<evidence type="ECO:0000256" key="3">
    <source>
        <dbReference type="ARBA" id="ARBA00022692"/>
    </source>
</evidence>
<gene>
    <name evidence="11" type="ORF">T05_9204</name>
</gene>
<keyword evidence="7" id="KW-0675">Receptor</keyword>
<feature type="transmembrane region" description="Helical" evidence="9">
    <location>
        <begin position="25"/>
        <end position="46"/>
    </location>
</feature>
<dbReference type="SMART" id="SM01381">
    <property type="entry name" value="7TM_GPCR_Srsx"/>
    <property type="match status" value="1"/>
</dbReference>